<dbReference type="InterPro" id="IPR008927">
    <property type="entry name" value="6-PGluconate_DH-like_C_sf"/>
</dbReference>
<dbReference type="InterPro" id="IPR006108">
    <property type="entry name" value="3HC_DH_C"/>
</dbReference>
<reference evidence="4 5" key="1">
    <citation type="journal article" date="2021" name="Sci. Rep.">
        <title>Genome analysis of a halophilic bacterium Halomonas malpeensis YU-PRIM-29(T) reveals its exopolysaccharide and pigment producing capabilities.</title>
        <authorList>
            <person name="Athmika"/>
            <person name="Ghate S.D."/>
            <person name="Arun A.B."/>
            <person name="Rao S.S."/>
            <person name="Kumar S.T.A."/>
            <person name="Kandiyil M.K."/>
            <person name="Saptami K."/>
            <person name="Rekha P.D."/>
        </authorList>
    </citation>
    <scope>NUCLEOTIDE SEQUENCE [LARGE SCALE GENOMIC DNA]</scope>
    <source>
        <strain evidence="5">prim 29</strain>
    </source>
</reference>
<dbReference type="PIRSF" id="PIRSF000105">
    <property type="entry name" value="HCDH"/>
    <property type="match status" value="1"/>
</dbReference>
<dbReference type="Pfam" id="PF00725">
    <property type="entry name" value="3HCDH"/>
    <property type="match status" value="1"/>
</dbReference>
<evidence type="ECO:0000259" key="2">
    <source>
        <dbReference type="Pfam" id="PF00725"/>
    </source>
</evidence>
<evidence type="ECO:0000313" key="4">
    <source>
        <dbReference type="EMBL" id="MCB8889408.1"/>
    </source>
</evidence>
<evidence type="ECO:0000256" key="1">
    <source>
        <dbReference type="ARBA" id="ARBA00023002"/>
    </source>
</evidence>
<name>A0ABS8DTN2_9GAMM</name>
<dbReference type="InterPro" id="IPR013328">
    <property type="entry name" value="6PGD_dom2"/>
</dbReference>
<proteinExistence type="predicted"/>
<evidence type="ECO:0000259" key="3">
    <source>
        <dbReference type="Pfam" id="PF02737"/>
    </source>
</evidence>
<dbReference type="RefSeq" id="WP_227390065.1">
    <property type="nucleotide sequence ID" value="NZ_JBHSCJ010000004.1"/>
</dbReference>
<dbReference type="PANTHER" id="PTHR48075">
    <property type="entry name" value="3-HYDROXYACYL-COA DEHYDROGENASE FAMILY PROTEIN"/>
    <property type="match status" value="1"/>
</dbReference>
<feature type="domain" description="3-hydroxyacyl-CoA dehydrogenase NAD binding" evidence="3">
    <location>
        <begin position="11"/>
        <end position="176"/>
    </location>
</feature>
<dbReference type="PANTHER" id="PTHR48075:SF5">
    <property type="entry name" value="3-HYDROXYBUTYRYL-COA DEHYDROGENASE"/>
    <property type="match status" value="1"/>
</dbReference>
<dbReference type="Gene3D" id="1.10.1040.10">
    <property type="entry name" value="N-(1-d-carboxylethyl)-l-norvaline Dehydrogenase, domain 2"/>
    <property type="match status" value="1"/>
</dbReference>
<feature type="domain" description="3-hydroxyacyl-CoA dehydrogenase C-terminal" evidence="2">
    <location>
        <begin position="180"/>
        <end position="278"/>
    </location>
</feature>
<dbReference type="Gene3D" id="3.40.50.720">
    <property type="entry name" value="NAD(P)-binding Rossmann-like Domain"/>
    <property type="match status" value="1"/>
</dbReference>
<dbReference type="InterPro" id="IPR022694">
    <property type="entry name" value="3-OHacyl-CoA_DH"/>
</dbReference>
<dbReference type="Pfam" id="PF02737">
    <property type="entry name" value="3HCDH_N"/>
    <property type="match status" value="1"/>
</dbReference>
<keyword evidence="1" id="KW-0560">Oxidoreductase</keyword>
<sequence>MEMTPPIERAVVIGAGTMGTTLAKLMLANRLSVCVIDSRAAALETCRQKMDQAFAGTDVDTTRLALQTHWSREDESSIVIESVPENLEIKRAVMSRAEAYCDPATLIVTNTSGLSIDAIGRDMRHPERLAGAHFFNPADLIPAVEVIPGAVTTKAALHRTCTFLERLGKRPAVLKQAVPGFVANRIQHAIMRECLSLLEKGVVDIEALDDIVQFSIGVRLALSGPLLQRDLNGLDTHLNIARYLYEDLERTREPSRLLEERVAQGWLGAKSGQGFYRWDDQRIEGRQRRTREGLERVIAVAMQHTHEEKGSDHDASK</sequence>
<organism evidence="4 5">
    <name type="scientific">Vreelandella malpeensis</name>
    <dbReference type="NCBI Taxonomy" id="1172368"/>
    <lineage>
        <taxon>Bacteria</taxon>
        <taxon>Pseudomonadati</taxon>
        <taxon>Pseudomonadota</taxon>
        <taxon>Gammaproteobacteria</taxon>
        <taxon>Oceanospirillales</taxon>
        <taxon>Halomonadaceae</taxon>
        <taxon>Vreelandella</taxon>
    </lineage>
</organism>
<evidence type="ECO:0008006" key="6">
    <source>
        <dbReference type="Google" id="ProtNLM"/>
    </source>
</evidence>
<comment type="caution">
    <text evidence="4">The sequence shown here is derived from an EMBL/GenBank/DDBJ whole genome shotgun (WGS) entry which is preliminary data.</text>
</comment>
<dbReference type="EMBL" id="WHVL01000003">
    <property type="protein sequence ID" value="MCB8889408.1"/>
    <property type="molecule type" value="Genomic_DNA"/>
</dbReference>
<dbReference type="InterPro" id="IPR036291">
    <property type="entry name" value="NAD(P)-bd_dom_sf"/>
</dbReference>
<keyword evidence="5" id="KW-1185">Reference proteome</keyword>
<dbReference type="SUPFAM" id="SSF51735">
    <property type="entry name" value="NAD(P)-binding Rossmann-fold domains"/>
    <property type="match status" value="1"/>
</dbReference>
<dbReference type="InterPro" id="IPR006176">
    <property type="entry name" value="3-OHacyl-CoA_DH_NAD-bd"/>
</dbReference>
<evidence type="ECO:0000313" key="5">
    <source>
        <dbReference type="Proteomes" id="UP001319882"/>
    </source>
</evidence>
<gene>
    <name evidence="4" type="ORF">GEV37_09815</name>
</gene>
<dbReference type="Proteomes" id="UP001319882">
    <property type="component" value="Unassembled WGS sequence"/>
</dbReference>
<dbReference type="SUPFAM" id="SSF48179">
    <property type="entry name" value="6-phosphogluconate dehydrogenase C-terminal domain-like"/>
    <property type="match status" value="1"/>
</dbReference>
<protein>
    <recommendedName>
        <fullName evidence="6">3-hydroxybutyryl-CoA dehydrogenase</fullName>
    </recommendedName>
</protein>
<accession>A0ABS8DTN2</accession>